<dbReference type="NCBIfam" id="TIGR00040">
    <property type="entry name" value="yfcE"/>
    <property type="match status" value="1"/>
</dbReference>
<proteinExistence type="inferred from homology"/>
<protein>
    <recommendedName>
        <fullName evidence="2">Phosphoesterase</fullName>
        <ecNumber evidence="2">3.1.4.-</ecNumber>
    </recommendedName>
</protein>
<dbReference type="InterPro" id="IPR053193">
    <property type="entry name" value="MetalloPDE_YfcE-like"/>
</dbReference>
<dbReference type="GO" id="GO:0046872">
    <property type="term" value="F:metal ion binding"/>
    <property type="evidence" value="ECO:0007669"/>
    <property type="project" value="UniProtKB-KW"/>
</dbReference>
<evidence type="ECO:0000256" key="1">
    <source>
        <dbReference type="ARBA" id="ARBA00008950"/>
    </source>
</evidence>
<dbReference type="GO" id="GO:0016787">
    <property type="term" value="F:hydrolase activity"/>
    <property type="evidence" value="ECO:0007669"/>
    <property type="project" value="UniProtKB-UniRule"/>
</dbReference>
<dbReference type="EMBL" id="LT629973">
    <property type="protein sequence ID" value="SEH96199.1"/>
    <property type="molecule type" value="Genomic_DNA"/>
</dbReference>
<evidence type="ECO:0000259" key="3">
    <source>
        <dbReference type="Pfam" id="PF12850"/>
    </source>
</evidence>
<keyword evidence="5" id="KW-1185">Reference proteome</keyword>
<organism evidence="4 5">
    <name type="scientific">Akkermansia glycaniphila</name>
    <dbReference type="NCBI Taxonomy" id="1679444"/>
    <lineage>
        <taxon>Bacteria</taxon>
        <taxon>Pseudomonadati</taxon>
        <taxon>Verrucomicrobiota</taxon>
        <taxon>Verrucomicrobiia</taxon>
        <taxon>Verrucomicrobiales</taxon>
        <taxon>Akkermansiaceae</taxon>
        <taxon>Akkermansia</taxon>
    </lineage>
</organism>
<keyword evidence="2" id="KW-0479">Metal-binding</keyword>
<dbReference type="AlphaFoldDB" id="A0A1C7PC52"/>
<dbReference type="KEGG" id="agl:PYTT_2116"/>
<dbReference type="Proteomes" id="UP000176204">
    <property type="component" value="Chromosome I"/>
</dbReference>
<dbReference type="RefSeq" id="WP_067775261.1">
    <property type="nucleotide sequence ID" value="NZ_LIGX01000021.1"/>
</dbReference>
<dbReference type="InterPro" id="IPR029052">
    <property type="entry name" value="Metallo-depent_PP-like"/>
</dbReference>
<accession>A0A1C7PC52</accession>
<sequence length="162" mass="18290">MKVALISDIHDRTNNLLAALCMAKRERCEHLLCMGDFVSLETFRLLIAEWDGPIDAVFGNNEYDRKSFLMMAQRAPKVELHGDVGSVDLDGKRIAMTHFPTQAMKLAESGKYDAVFFGHTHEAESFRLGACLMVNPGELQGRRRAGFAVYDTDDDSVRFRFL</sequence>
<dbReference type="PANTHER" id="PTHR43165:SF1">
    <property type="entry name" value="PHOSPHODIESTERASE MJ0936"/>
    <property type="match status" value="1"/>
</dbReference>
<dbReference type="InterPro" id="IPR000979">
    <property type="entry name" value="Phosphodiesterase_MJ0936/Vps29"/>
</dbReference>
<dbReference type="PANTHER" id="PTHR43165">
    <property type="entry name" value="METALLOPHOSPHOESTERASE"/>
    <property type="match status" value="1"/>
</dbReference>
<feature type="domain" description="Calcineurin-like phosphoesterase" evidence="3">
    <location>
        <begin position="1"/>
        <end position="154"/>
    </location>
</feature>
<dbReference type="InterPro" id="IPR024654">
    <property type="entry name" value="Calcineurin-like_PHP_lpxH"/>
</dbReference>
<evidence type="ECO:0000313" key="4">
    <source>
        <dbReference type="EMBL" id="SEH96199.1"/>
    </source>
</evidence>
<evidence type="ECO:0000256" key="2">
    <source>
        <dbReference type="RuleBase" id="RU362039"/>
    </source>
</evidence>
<dbReference type="STRING" id="1679444.PYTT_2116"/>
<dbReference type="EC" id="3.1.4.-" evidence="2"/>
<dbReference type="OrthoDB" id="9800565at2"/>
<gene>
    <name evidence="4" type="ORF">PYTT_2116</name>
</gene>
<dbReference type="SUPFAM" id="SSF56300">
    <property type="entry name" value="Metallo-dependent phosphatases"/>
    <property type="match status" value="1"/>
</dbReference>
<dbReference type="Pfam" id="PF12850">
    <property type="entry name" value="Metallophos_2"/>
    <property type="match status" value="1"/>
</dbReference>
<name>A0A1C7PC52_9BACT</name>
<evidence type="ECO:0000313" key="5">
    <source>
        <dbReference type="Proteomes" id="UP000176204"/>
    </source>
</evidence>
<reference evidence="5" key="1">
    <citation type="submission" date="2016-09" db="EMBL/GenBank/DDBJ databases">
        <authorList>
            <person name="Koehorst J."/>
        </authorList>
    </citation>
    <scope>NUCLEOTIDE SEQUENCE [LARGE SCALE GENOMIC DNA]</scope>
</reference>
<comment type="cofactor">
    <cofactor evidence="2">
        <name>a divalent metal cation</name>
        <dbReference type="ChEBI" id="CHEBI:60240"/>
    </cofactor>
</comment>
<dbReference type="Gene3D" id="3.60.21.10">
    <property type="match status" value="1"/>
</dbReference>
<comment type="similarity">
    <text evidence="1 2">Belongs to the metallophosphoesterase superfamily. YfcE family.</text>
</comment>